<dbReference type="Proteomes" id="UP000490800">
    <property type="component" value="Unassembled WGS sequence"/>
</dbReference>
<name>A0A7X3FLT9_9BACL</name>
<organism evidence="1 2">
    <name type="scientific">Paenibacillus lutrae</name>
    <dbReference type="NCBI Taxonomy" id="2078573"/>
    <lineage>
        <taxon>Bacteria</taxon>
        <taxon>Bacillati</taxon>
        <taxon>Bacillota</taxon>
        <taxon>Bacilli</taxon>
        <taxon>Bacillales</taxon>
        <taxon>Paenibacillaceae</taxon>
        <taxon>Paenibacillus</taxon>
    </lineage>
</organism>
<keyword evidence="2" id="KW-1185">Reference proteome</keyword>
<proteinExistence type="predicted"/>
<reference evidence="1 2" key="1">
    <citation type="journal article" date="2019" name="Microorganisms">
        <title>Paenibacillus lutrae sp. nov., A Chitinolytic Species Isolated from A River Otter in Castril Natural Park, Granada, Spain.</title>
        <authorList>
            <person name="Rodriguez M."/>
            <person name="Reina J.C."/>
            <person name="Bejar V."/>
            <person name="Llamas I."/>
        </authorList>
    </citation>
    <scope>NUCLEOTIDE SEQUENCE [LARGE SCALE GENOMIC DNA]</scope>
    <source>
        <strain evidence="1 2">N10</strain>
    </source>
</reference>
<protein>
    <recommendedName>
        <fullName evidence="3">Ribbon-helix-helix protein CopG domain-containing protein</fullName>
    </recommendedName>
</protein>
<accession>A0A7X3FLT9</accession>
<comment type="caution">
    <text evidence="1">The sequence shown here is derived from an EMBL/GenBank/DDBJ whole genome shotgun (WGS) entry which is preliminary data.</text>
</comment>
<dbReference type="RefSeq" id="WP_157338511.1">
    <property type="nucleotide sequence ID" value="NZ_RHLK01000018.1"/>
</dbReference>
<evidence type="ECO:0000313" key="1">
    <source>
        <dbReference type="EMBL" id="MVP02081.1"/>
    </source>
</evidence>
<dbReference type="EMBL" id="RHLK01000018">
    <property type="protein sequence ID" value="MVP02081.1"/>
    <property type="molecule type" value="Genomic_DNA"/>
</dbReference>
<dbReference type="OrthoDB" id="1913115at2"/>
<gene>
    <name evidence="1" type="ORF">EDM21_21615</name>
</gene>
<evidence type="ECO:0000313" key="2">
    <source>
        <dbReference type="Proteomes" id="UP000490800"/>
    </source>
</evidence>
<sequence>MKNVGSKGRPSGGVTKKVSLTLPEDLWKHVDEEANGNRSQYLRNLINRDMWSGEWSNHACLGYAILGGKRAGLTEEQINKLLLAIKSEFDEKTVDEAKKFYL</sequence>
<evidence type="ECO:0008006" key="3">
    <source>
        <dbReference type="Google" id="ProtNLM"/>
    </source>
</evidence>
<dbReference type="AlphaFoldDB" id="A0A7X3FLT9"/>